<gene>
    <name evidence="1" type="ORF">MAG551_00667</name>
</gene>
<evidence type="ECO:0000313" key="1">
    <source>
        <dbReference type="EMBL" id="MBS1257623.1"/>
    </source>
</evidence>
<dbReference type="PANTHER" id="PTHR36441">
    <property type="entry name" value="HYPOTHETICAL CYTOSOLIC PROTEIN"/>
    <property type="match status" value="1"/>
</dbReference>
<evidence type="ECO:0008006" key="3">
    <source>
        <dbReference type="Google" id="ProtNLM"/>
    </source>
</evidence>
<dbReference type="Pfam" id="PF04456">
    <property type="entry name" value="DUF503"/>
    <property type="match status" value="1"/>
</dbReference>
<dbReference type="EMBL" id="JAANXD010000027">
    <property type="protein sequence ID" value="MBS1257623.1"/>
    <property type="molecule type" value="Genomic_DNA"/>
</dbReference>
<dbReference type="AlphaFoldDB" id="A0A941ZYR8"/>
<proteinExistence type="predicted"/>
<protein>
    <recommendedName>
        <fullName evidence="3">DUF503 domain-containing protein</fullName>
    </recommendedName>
</protein>
<organism evidence="1 2">
    <name type="scientific">Candidatus Scalindua arabica</name>
    <dbReference type="NCBI Taxonomy" id="1127984"/>
    <lineage>
        <taxon>Bacteria</taxon>
        <taxon>Pseudomonadati</taxon>
        <taxon>Planctomycetota</taxon>
        <taxon>Candidatus Brocadiia</taxon>
        <taxon>Candidatus Brocadiales</taxon>
        <taxon>Candidatus Scalinduaceae</taxon>
        <taxon>Candidatus Scalindua</taxon>
    </lineage>
</organism>
<comment type="caution">
    <text evidence="1">The sequence shown here is derived from an EMBL/GenBank/DDBJ whole genome shotgun (WGS) entry which is preliminary data.</text>
</comment>
<dbReference type="SUPFAM" id="SSF103007">
    <property type="entry name" value="Hypothetical protein TT1725"/>
    <property type="match status" value="1"/>
</dbReference>
<sequence length="106" mass="12136">MLVVLALKVLRNIMVVGILSIKVVMRSSHSLKDKRRIVKSLKDRTRNKFNVSVSEIEDQDNYKCSKIGVAMVGTDRQYVNSKLSSIISSFRFFPQAELVDYELDLI</sequence>
<dbReference type="Gene3D" id="3.30.70.1120">
    <property type="entry name" value="TT1725-like"/>
    <property type="match status" value="1"/>
</dbReference>
<dbReference type="InterPro" id="IPR007546">
    <property type="entry name" value="DUF503"/>
</dbReference>
<dbReference type="Proteomes" id="UP000722750">
    <property type="component" value="Unassembled WGS sequence"/>
</dbReference>
<reference evidence="1" key="1">
    <citation type="journal article" date="2021" name="ISME J.">
        <title>Fine-scale metabolic discontinuity in a stratified prokaryote microbiome of a Red Sea deep halocline.</title>
        <authorList>
            <person name="Michoud G."/>
            <person name="Ngugi D.K."/>
            <person name="Barozzi A."/>
            <person name="Merlino G."/>
            <person name="Calleja M.L."/>
            <person name="Delgado-Huertas A."/>
            <person name="Moran X.A.G."/>
            <person name="Daffonchio D."/>
        </authorList>
    </citation>
    <scope>NUCLEOTIDE SEQUENCE</scope>
    <source>
        <strain evidence="1">SuakinDeep_MAG55_1</strain>
    </source>
</reference>
<dbReference type="InterPro" id="IPR036746">
    <property type="entry name" value="TT1725-like_sf"/>
</dbReference>
<dbReference type="PANTHER" id="PTHR36441:SF1">
    <property type="entry name" value="DUF503 DOMAIN-CONTAINING PROTEIN"/>
    <property type="match status" value="1"/>
</dbReference>
<accession>A0A941ZYR8</accession>
<name>A0A941ZYR8_9BACT</name>
<evidence type="ECO:0000313" key="2">
    <source>
        <dbReference type="Proteomes" id="UP000722750"/>
    </source>
</evidence>